<evidence type="ECO:0000313" key="2">
    <source>
        <dbReference type="Proteomes" id="UP000076858"/>
    </source>
</evidence>
<keyword evidence="2" id="KW-1185">Reference proteome</keyword>
<dbReference type="GO" id="GO:0006044">
    <property type="term" value="P:N-acetylglucosamine metabolic process"/>
    <property type="evidence" value="ECO:0007669"/>
    <property type="project" value="TreeGrafter"/>
</dbReference>
<organism evidence="1 2">
    <name type="scientific">Daphnia magna</name>
    <dbReference type="NCBI Taxonomy" id="35525"/>
    <lineage>
        <taxon>Eukaryota</taxon>
        <taxon>Metazoa</taxon>
        <taxon>Ecdysozoa</taxon>
        <taxon>Arthropoda</taxon>
        <taxon>Crustacea</taxon>
        <taxon>Branchiopoda</taxon>
        <taxon>Diplostraca</taxon>
        <taxon>Cladocera</taxon>
        <taxon>Anomopoda</taxon>
        <taxon>Daphniidae</taxon>
        <taxon>Daphnia</taxon>
    </lineage>
</organism>
<dbReference type="STRING" id="35525.A0A0P5Y0X4"/>
<dbReference type="Proteomes" id="UP000076858">
    <property type="component" value="Unassembled WGS sequence"/>
</dbReference>
<protein>
    <submittedName>
        <fullName evidence="1">Uncharacterized protein</fullName>
    </submittedName>
</protein>
<dbReference type="PANTHER" id="PTHR12224:SF0">
    <property type="entry name" value="BETA-1,4-MANNOSYL-GLYCOPROTEIN 4-BETA-N-ACETYLGLUCOSAMINYLTRANSFERASE"/>
    <property type="match status" value="1"/>
</dbReference>
<comment type="caution">
    <text evidence="1">The sequence shown here is derived from an EMBL/GenBank/DDBJ whole genome shotgun (WGS) entry which is preliminary data.</text>
</comment>
<dbReference type="InterPro" id="IPR006813">
    <property type="entry name" value="Glyco_trans_17"/>
</dbReference>
<dbReference type="AlphaFoldDB" id="A0A0P5Y0X4"/>
<dbReference type="EMBL" id="LRGB01000568">
    <property type="protein sequence ID" value="KZS18062.1"/>
    <property type="molecule type" value="Genomic_DNA"/>
</dbReference>
<dbReference type="OrthoDB" id="6474464at2759"/>
<name>A0A0P5Y0X4_9CRUS</name>
<dbReference type="GO" id="GO:0003830">
    <property type="term" value="F:beta-1,4-mannosylglycoprotein 4-beta-N-acetylglucosaminyltransferase activity"/>
    <property type="evidence" value="ECO:0007669"/>
    <property type="project" value="InterPro"/>
</dbReference>
<dbReference type="PANTHER" id="PTHR12224">
    <property type="entry name" value="BETA-1,4-MANNOSYL-GLYCOPROTEIN BETA-1,4-N-ACETYLGLUCOSAMINYL-TRANSFERASE"/>
    <property type="match status" value="1"/>
</dbReference>
<dbReference type="GO" id="GO:0016020">
    <property type="term" value="C:membrane"/>
    <property type="evidence" value="ECO:0007669"/>
    <property type="project" value="InterPro"/>
</dbReference>
<dbReference type="Pfam" id="PF04724">
    <property type="entry name" value="Glyco_transf_17"/>
    <property type="match status" value="1"/>
</dbReference>
<evidence type="ECO:0000313" key="1">
    <source>
        <dbReference type="EMBL" id="KZS18062.1"/>
    </source>
</evidence>
<reference evidence="1 2" key="1">
    <citation type="submission" date="2016-03" db="EMBL/GenBank/DDBJ databases">
        <title>EvidentialGene: Evidence-directed Construction of Genes on Genomes.</title>
        <authorList>
            <person name="Gilbert D.G."/>
            <person name="Choi J.-H."/>
            <person name="Mockaitis K."/>
            <person name="Colbourne J."/>
            <person name="Pfrender M."/>
        </authorList>
    </citation>
    <scope>NUCLEOTIDE SEQUENCE [LARGE SCALE GENOMIC DNA]</scope>
    <source>
        <strain evidence="1 2">Xinb3</strain>
        <tissue evidence="1">Complete organism</tissue>
    </source>
</reference>
<accession>A0A0P5Y0X4</accession>
<gene>
    <name evidence="1" type="ORF">APZ42_016061</name>
</gene>
<proteinExistence type="predicted"/>
<sequence>MIVRSLKNCLFHLKQQKRGTRRWIVSVAILQVLTVLVFFHSSTSVSRNSLSRQKLSVYSGGIETSTNPSPSVGFNENLIVSLAEDDTLHFQPVGIAPFCYVEGTDVEATLSTNSSKCVCRTNYFGHECGIPASVWHRTISKKYHRWPLKPRKVPRRIIHGLNINHETDFFRVRLEELKDAVDVYIVCESNYTAHGDAKPLYLMEKLRSGFVENFHSKIVHVSLHKFPPEGRKNGWYIDMYLRTYMGTHGLNRIRGVRSDDLFVLLDADEIPTREVLMFLKLYDGYPEPVRLAMRWSVFGFFWKRKKEKQTGFILDWLRDAMKEDSENDNEDLLQVTAVSTMNLVWKVCRNNTFLIRKDMTNYADFQERLSQYRIEGNRVTPWTAGTKHHYAGYHCSWCYSPEGIRTKLLSAHADDKPRWGDFAEKLDIAYISRLIREGEWFDATHPFLMADWEKEDQYAPKFMLQHYREFSQLLYPPDMTNVLYSSNSHNRDSQ</sequence>